<keyword evidence="1 5" id="KW-0489">Methyltransferase</keyword>
<keyword evidence="3" id="KW-0949">S-adenosyl-L-methionine</keyword>
<organism evidence="5 6">
    <name type="scientific">Streptomonospora mangrovi</name>
    <dbReference type="NCBI Taxonomy" id="2883123"/>
    <lineage>
        <taxon>Bacteria</taxon>
        <taxon>Bacillati</taxon>
        <taxon>Actinomycetota</taxon>
        <taxon>Actinomycetes</taxon>
        <taxon>Streptosporangiales</taxon>
        <taxon>Nocardiopsidaceae</taxon>
        <taxon>Streptomonospora</taxon>
    </lineage>
</organism>
<dbReference type="AlphaFoldDB" id="A0A9X3NT88"/>
<dbReference type="RefSeq" id="WP_270075183.1">
    <property type="nucleotide sequence ID" value="NZ_JAJAQC010000092.1"/>
</dbReference>
<keyword evidence="2" id="KW-0808">Transferase</keyword>
<dbReference type="SUPFAM" id="SSF53335">
    <property type="entry name" value="S-adenosyl-L-methionine-dependent methyltransferases"/>
    <property type="match status" value="1"/>
</dbReference>
<feature type="domain" description="Methyltransferase type 11" evidence="4">
    <location>
        <begin position="51"/>
        <end position="144"/>
    </location>
</feature>
<dbReference type="GO" id="GO:0032259">
    <property type="term" value="P:methylation"/>
    <property type="evidence" value="ECO:0007669"/>
    <property type="project" value="UniProtKB-KW"/>
</dbReference>
<dbReference type="Proteomes" id="UP001140076">
    <property type="component" value="Unassembled WGS sequence"/>
</dbReference>
<dbReference type="PANTHER" id="PTHR43464:SF19">
    <property type="entry name" value="UBIQUINONE BIOSYNTHESIS O-METHYLTRANSFERASE, MITOCHONDRIAL"/>
    <property type="match status" value="1"/>
</dbReference>
<evidence type="ECO:0000313" key="5">
    <source>
        <dbReference type="EMBL" id="MDA0567948.1"/>
    </source>
</evidence>
<evidence type="ECO:0000256" key="2">
    <source>
        <dbReference type="ARBA" id="ARBA00022679"/>
    </source>
</evidence>
<keyword evidence="6" id="KW-1185">Reference proteome</keyword>
<dbReference type="PANTHER" id="PTHR43464">
    <property type="entry name" value="METHYLTRANSFERASE"/>
    <property type="match status" value="1"/>
</dbReference>
<evidence type="ECO:0000256" key="3">
    <source>
        <dbReference type="ARBA" id="ARBA00022691"/>
    </source>
</evidence>
<evidence type="ECO:0000313" key="6">
    <source>
        <dbReference type="Proteomes" id="UP001140076"/>
    </source>
</evidence>
<dbReference type="EMBL" id="JAJAQC010000092">
    <property type="protein sequence ID" value="MDA0567948.1"/>
    <property type="molecule type" value="Genomic_DNA"/>
</dbReference>
<dbReference type="InterPro" id="IPR013216">
    <property type="entry name" value="Methyltransf_11"/>
</dbReference>
<protein>
    <submittedName>
        <fullName evidence="5">Class I SAM-dependent methyltransferase</fullName>
    </submittedName>
</protein>
<dbReference type="GO" id="GO:0008757">
    <property type="term" value="F:S-adenosylmethionine-dependent methyltransferase activity"/>
    <property type="evidence" value="ECO:0007669"/>
    <property type="project" value="InterPro"/>
</dbReference>
<sequence length="244" mass="26683">MTDAARERAQSFDHVAAEYERLAELTGDDGVGAWLPGVLPDASAASGGRALDLGCGTGRHTLVLAERFAHVEAVDLSRPMLDIARAKRSRLNVVYRCGDLLAEDGGPTGRYDFVLSVRTLHHVADLEAALRRIRRLVAPGGRAVLIDVVSRRPSVPRWWLRGGLLRKLLRNTLRRGPAEAWEVYRLSSGAWLDHRVSDRYLSRAEFERRYGSVFPEGAFTSAAGACALVWDAPSADQGDLRGAG</sequence>
<dbReference type="InterPro" id="IPR029063">
    <property type="entry name" value="SAM-dependent_MTases_sf"/>
</dbReference>
<reference evidence="5" key="1">
    <citation type="submission" date="2021-10" db="EMBL/GenBank/DDBJ databases">
        <title>Streptomonospora sp. nov., isolated from mangrove soil.</title>
        <authorList>
            <person name="Chen X."/>
            <person name="Ge X."/>
            <person name="Liu W."/>
        </authorList>
    </citation>
    <scope>NUCLEOTIDE SEQUENCE</scope>
    <source>
        <strain evidence="5">S1-112</strain>
    </source>
</reference>
<name>A0A9X3NT88_9ACTN</name>
<gene>
    <name evidence="5" type="ORF">LG943_27040</name>
</gene>
<evidence type="ECO:0000256" key="1">
    <source>
        <dbReference type="ARBA" id="ARBA00022603"/>
    </source>
</evidence>
<comment type="caution">
    <text evidence="5">The sequence shown here is derived from an EMBL/GenBank/DDBJ whole genome shotgun (WGS) entry which is preliminary data.</text>
</comment>
<evidence type="ECO:0000259" key="4">
    <source>
        <dbReference type="Pfam" id="PF08241"/>
    </source>
</evidence>
<dbReference type="Pfam" id="PF08241">
    <property type="entry name" value="Methyltransf_11"/>
    <property type="match status" value="1"/>
</dbReference>
<accession>A0A9X3NT88</accession>
<dbReference type="Gene3D" id="3.40.50.150">
    <property type="entry name" value="Vaccinia Virus protein VP39"/>
    <property type="match status" value="1"/>
</dbReference>
<proteinExistence type="predicted"/>
<dbReference type="CDD" id="cd02440">
    <property type="entry name" value="AdoMet_MTases"/>
    <property type="match status" value="1"/>
</dbReference>